<dbReference type="Proteomes" id="UP000000768">
    <property type="component" value="Chromosome 9"/>
</dbReference>
<reference evidence="3" key="2">
    <citation type="journal article" date="2018" name="Plant J.">
        <title>The Sorghum bicolor reference genome: improved assembly, gene annotations, a transcriptome atlas, and signatures of genome organization.</title>
        <authorList>
            <person name="McCormick R.F."/>
            <person name="Truong S.K."/>
            <person name="Sreedasyam A."/>
            <person name="Jenkins J."/>
            <person name="Shu S."/>
            <person name="Sims D."/>
            <person name="Kennedy M."/>
            <person name="Amirebrahimi M."/>
            <person name="Weers B.D."/>
            <person name="McKinley B."/>
            <person name="Mattison A."/>
            <person name="Morishige D.T."/>
            <person name="Grimwood J."/>
            <person name="Schmutz J."/>
            <person name="Mullet J.E."/>
        </authorList>
    </citation>
    <scope>NUCLEOTIDE SEQUENCE [LARGE SCALE GENOMIC DNA]</scope>
    <source>
        <strain evidence="3">cv. BTx623</strain>
    </source>
</reference>
<keyword evidence="3" id="KW-1185">Reference proteome</keyword>
<protein>
    <submittedName>
        <fullName evidence="2">Uncharacterized protein</fullName>
    </submittedName>
</protein>
<reference evidence="2 3" key="1">
    <citation type="journal article" date="2009" name="Nature">
        <title>The Sorghum bicolor genome and the diversification of grasses.</title>
        <authorList>
            <person name="Paterson A.H."/>
            <person name="Bowers J.E."/>
            <person name="Bruggmann R."/>
            <person name="Dubchak I."/>
            <person name="Grimwood J."/>
            <person name="Gundlach H."/>
            <person name="Haberer G."/>
            <person name="Hellsten U."/>
            <person name="Mitros T."/>
            <person name="Poliakov A."/>
            <person name="Schmutz J."/>
            <person name="Spannagl M."/>
            <person name="Tang H."/>
            <person name="Wang X."/>
            <person name="Wicker T."/>
            <person name="Bharti A.K."/>
            <person name="Chapman J."/>
            <person name="Feltus F.A."/>
            <person name="Gowik U."/>
            <person name="Grigoriev I.V."/>
            <person name="Lyons E."/>
            <person name="Maher C.A."/>
            <person name="Martis M."/>
            <person name="Narechania A."/>
            <person name="Otillar R.P."/>
            <person name="Penning B.W."/>
            <person name="Salamov A.A."/>
            <person name="Wang Y."/>
            <person name="Zhang L."/>
            <person name="Carpita N.C."/>
            <person name="Freeling M."/>
            <person name="Gingle A.R."/>
            <person name="Hash C.T."/>
            <person name="Keller B."/>
            <person name="Klein P."/>
            <person name="Kresovich S."/>
            <person name="McCann M.C."/>
            <person name="Ming R."/>
            <person name="Peterson D.G."/>
            <person name="Mehboob-ur-Rahman"/>
            <person name="Ware D."/>
            <person name="Westhoff P."/>
            <person name="Mayer K.F."/>
            <person name="Messing J."/>
            <person name="Rokhsar D.S."/>
        </authorList>
    </citation>
    <scope>NUCLEOTIDE SEQUENCE [LARGE SCALE GENOMIC DNA]</scope>
    <source>
        <strain evidence="3">cv. BTx623</strain>
    </source>
</reference>
<gene>
    <name evidence="2" type="ORF">SORBI_3009G112700</name>
</gene>
<dbReference type="AlphaFoldDB" id="A0A1B6P885"/>
<dbReference type="InParanoid" id="A0A1B6P885"/>
<evidence type="ECO:0000256" key="1">
    <source>
        <dbReference type="SAM" id="MobiDB-lite"/>
    </source>
</evidence>
<evidence type="ECO:0000313" key="3">
    <source>
        <dbReference type="Proteomes" id="UP000000768"/>
    </source>
</evidence>
<feature type="region of interest" description="Disordered" evidence="1">
    <location>
        <begin position="18"/>
        <end position="46"/>
    </location>
</feature>
<accession>A0A1B6P885</accession>
<organism evidence="2 3">
    <name type="scientific">Sorghum bicolor</name>
    <name type="common">Sorghum</name>
    <name type="synonym">Sorghum vulgare</name>
    <dbReference type="NCBI Taxonomy" id="4558"/>
    <lineage>
        <taxon>Eukaryota</taxon>
        <taxon>Viridiplantae</taxon>
        <taxon>Streptophyta</taxon>
        <taxon>Embryophyta</taxon>
        <taxon>Tracheophyta</taxon>
        <taxon>Spermatophyta</taxon>
        <taxon>Magnoliopsida</taxon>
        <taxon>Liliopsida</taxon>
        <taxon>Poales</taxon>
        <taxon>Poaceae</taxon>
        <taxon>PACMAD clade</taxon>
        <taxon>Panicoideae</taxon>
        <taxon>Andropogonodae</taxon>
        <taxon>Andropogoneae</taxon>
        <taxon>Sorghinae</taxon>
        <taxon>Sorghum</taxon>
    </lineage>
</organism>
<dbReference type="Gramene" id="KXG21826">
    <property type="protein sequence ID" value="KXG21826"/>
    <property type="gene ID" value="SORBI_3009G112700"/>
</dbReference>
<sequence length="170" mass="18207">MDFLRNITNTIVLQASSFTNHNQSSHTETGNETDSARQQSAAAHDTRCVARQAGNPYARVQRAPPPPPPTRTFAWSLTAARAMTAQPAHAGAPHLSLCRPSEEWGVSAAEHEGNNPRMAHGHGRGNGNNCARKVLVQMRQRGGQDRCSGSARGASPQVCKPSCLQSVCLC</sequence>
<evidence type="ECO:0000313" key="2">
    <source>
        <dbReference type="EMBL" id="KXG21826.1"/>
    </source>
</evidence>
<proteinExistence type="predicted"/>
<feature type="compositionally biased region" description="Polar residues" evidence="1">
    <location>
        <begin position="18"/>
        <end position="41"/>
    </location>
</feature>
<name>A0A1B6P885_SORBI</name>
<dbReference type="EMBL" id="CM000768">
    <property type="protein sequence ID" value="KXG21826.1"/>
    <property type="molecule type" value="Genomic_DNA"/>
</dbReference>